<proteinExistence type="predicted"/>
<evidence type="ECO:0000313" key="2">
    <source>
        <dbReference type="EMBL" id="KAF4657121.1"/>
    </source>
</evidence>
<evidence type="ECO:0000313" key="3">
    <source>
        <dbReference type="EMBL" id="KAF4662930.1"/>
    </source>
</evidence>
<dbReference type="OrthoDB" id="448682at2759"/>
<dbReference type="Pfam" id="PF16029">
    <property type="entry name" value="DUF4787"/>
    <property type="match status" value="1"/>
</dbReference>
<organism evidence="2 5">
    <name type="scientific">Perkinsus olseni</name>
    <name type="common">Perkinsus atlanticus</name>
    <dbReference type="NCBI Taxonomy" id="32597"/>
    <lineage>
        <taxon>Eukaryota</taxon>
        <taxon>Sar</taxon>
        <taxon>Alveolata</taxon>
        <taxon>Perkinsozoa</taxon>
        <taxon>Perkinsea</taxon>
        <taxon>Perkinsida</taxon>
        <taxon>Perkinsidae</taxon>
        <taxon>Perkinsus</taxon>
    </lineage>
</organism>
<evidence type="ECO:0000256" key="1">
    <source>
        <dbReference type="SAM" id="SignalP"/>
    </source>
</evidence>
<reference evidence="4 5" key="1">
    <citation type="submission" date="2020-04" db="EMBL/GenBank/DDBJ databases">
        <title>Perkinsus olseni comparative genomics.</title>
        <authorList>
            <person name="Bogema D.R."/>
        </authorList>
    </citation>
    <scope>NUCLEOTIDE SEQUENCE [LARGE SCALE GENOMIC DNA]</scope>
    <source>
        <strain evidence="3">ATCC PRA-179</strain>
        <strain evidence="2">ATCC PRA-31</strain>
    </source>
</reference>
<dbReference type="Proteomes" id="UP000570595">
    <property type="component" value="Unassembled WGS sequence"/>
</dbReference>
<evidence type="ECO:0000313" key="4">
    <source>
        <dbReference type="Proteomes" id="UP000570595"/>
    </source>
</evidence>
<dbReference type="AlphaFoldDB" id="A0A7J6LDE3"/>
<feature type="signal peptide" evidence="1">
    <location>
        <begin position="1"/>
        <end position="23"/>
    </location>
</feature>
<feature type="chain" id="PRO_5033594130" evidence="1">
    <location>
        <begin position="24"/>
        <end position="94"/>
    </location>
</feature>
<protein>
    <submittedName>
        <fullName evidence="2">Uncharacterized protein</fullName>
    </submittedName>
</protein>
<keyword evidence="1" id="KW-0732">Signal</keyword>
<accession>A0A7J6LDE3</accession>
<comment type="caution">
    <text evidence="2">The sequence shown here is derived from an EMBL/GenBank/DDBJ whole genome shotgun (WGS) entry which is preliminary data.</text>
</comment>
<sequence>MAERPLLSLLIFAIVLLLVQASAKNWNSRRAKCSRTPACRGLRQLDLTESCIDECMSPACYSEVYGASPLEPGEIDNERKLAFIRCDHRTRHDV</sequence>
<dbReference type="EMBL" id="JABAHT010000155">
    <property type="protein sequence ID" value="KAF4662930.1"/>
    <property type="molecule type" value="Genomic_DNA"/>
</dbReference>
<gene>
    <name evidence="2" type="ORF">FOL46_007535</name>
    <name evidence="3" type="ORF">FOZ61_002066</name>
</gene>
<dbReference type="InterPro" id="IPR031985">
    <property type="entry name" value="DUF4787"/>
</dbReference>
<name>A0A7J6LDE3_PEROL</name>
<dbReference type="Proteomes" id="UP000572268">
    <property type="component" value="Unassembled WGS sequence"/>
</dbReference>
<evidence type="ECO:0000313" key="5">
    <source>
        <dbReference type="Proteomes" id="UP000572268"/>
    </source>
</evidence>
<dbReference type="EMBL" id="JABANN010000539">
    <property type="protein sequence ID" value="KAF4657121.1"/>
    <property type="molecule type" value="Genomic_DNA"/>
</dbReference>